<gene>
    <name evidence="3" type="ORF">QFZ36_001450</name>
</gene>
<dbReference type="RefSeq" id="WP_306635090.1">
    <property type="nucleotide sequence ID" value="NZ_JAUSXB010000001.1"/>
</dbReference>
<comment type="caution">
    <text evidence="3">The sequence shown here is derived from an EMBL/GenBank/DDBJ whole genome shotgun (WGS) entry which is preliminary data.</text>
</comment>
<evidence type="ECO:0008006" key="5">
    <source>
        <dbReference type="Google" id="ProtNLM"/>
    </source>
</evidence>
<evidence type="ECO:0000256" key="1">
    <source>
        <dbReference type="SAM" id="MobiDB-lite"/>
    </source>
</evidence>
<dbReference type="Proteomes" id="UP001236806">
    <property type="component" value="Unassembled WGS sequence"/>
</dbReference>
<evidence type="ECO:0000313" key="3">
    <source>
        <dbReference type="EMBL" id="MDQ0673889.1"/>
    </source>
</evidence>
<keyword evidence="2" id="KW-0732">Signal</keyword>
<dbReference type="EMBL" id="JAUSXB010000001">
    <property type="protein sequence ID" value="MDQ0673889.1"/>
    <property type="molecule type" value="Genomic_DNA"/>
</dbReference>
<organism evidence="3 4">
    <name type="scientific">Pseudarthrobacter siccitolerans</name>
    <dbReference type="NCBI Taxonomy" id="861266"/>
    <lineage>
        <taxon>Bacteria</taxon>
        <taxon>Bacillati</taxon>
        <taxon>Actinomycetota</taxon>
        <taxon>Actinomycetes</taxon>
        <taxon>Micrococcales</taxon>
        <taxon>Micrococcaceae</taxon>
        <taxon>Pseudarthrobacter</taxon>
    </lineage>
</organism>
<proteinExistence type="predicted"/>
<feature type="chain" id="PRO_5046117083" description="Lipoprotein" evidence="2">
    <location>
        <begin position="25"/>
        <end position="261"/>
    </location>
</feature>
<name>A0ABU0PIV0_9MICC</name>
<reference evidence="3 4" key="1">
    <citation type="submission" date="2023-07" db="EMBL/GenBank/DDBJ databases">
        <title>Comparative genomics of wheat-associated soil bacteria to identify genetic determinants of phenazine resistance.</title>
        <authorList>
            <person name="Mouncey N."/>
        </authorList>
    </citation>
    <scope>NUCLEOTIDE SEQUENCE [LARGE SCALE GENOMIC DNA]</scope>
    <source>
        <strain evidence="3 4">W1I3</strain>
    </source>
</reference>
<feature type="region of interest" description="Disordered" evidence="1">
    <location>
        <begin position="24"/>
        <end position="50"/>
    </location>
</feature>
<sequence length="261" mass="26443">MKGSVLAVSVVLVSSLLTGCTAGAPPGPHPSGPLDVSPTSVSGSDLGNGRPQVSFDGLMVRRRIVVALHPAPDSDLEKLRTALSSAADSLGVALSRMSPDVLGAGLLQHTVPEIIVALPGDATIDDGGELVNLAFGPDLSFPGLDHVHVAQVLVHDLRFTVSSADPGALSEAIALEGILSDALGNYDTDAGDGELELSYTGPLLSDKTIEAVRIGIASGAGSAPEDVKVSARLDTGTGVDMEKEPAEAAAAAFDRNPVHGH</sequence>
<feature type="signal peptide" evidence="2">
    <location>
        <begin position="1"/>
        <end position="24"/>
    </location>
</feature>
<keyword evidence="4" id="KW-1185">Reference proteome</keyword>
<evidence type="ECO:0000313" key="4">
    <source>
        <dbReference type="Proteomes" id="UP001236806"/>
    </source>
</evidence>
<accession>A0ABU0PIV0</accession>
<dbReference type="PROSITE" id="PS51257">
    <property type="entry name" value="PROKAR_LIPOPROTEIN"/>
    <property type="match status" value="1"/>
</dbReference>
<protein>
    <recommendedName>
        <fullName evidence="5">Lipoprotein</fullName>
    </recommendedName>
</protein>
<evidence type="ECO:0000256" key="2">
    <source>
        <dbReference type="SAM" id="SignalP"/>
    </source>
</evidence>